<evidence type="ECO:0000313" key="1">
    <source>
        <dbReference type="EMBL" id="KAJ6413646.1"/>
    </source>
</evidence>
<dbReference type="Proteomes" id="UP001162972">
    <property type="component" value="Chromosome 5"/>
</dbReference>
<dbReference type="EMBL" id="JAPFFJ010000013">
    <property type="protein sequence ID" value="KAJ6413646.1"/>
    <property type="molecule type" value="Genomic_DNA"/>
</dbReference>
<proteinExistence type="predicted"/>
<name>A0AAD6JYF5_9ROSI</name>
<comment type="caution">
    <text evidence="1">The sequence shown here is derived from an EMBL/GenBank/DDBJ whole genome shotgun (WGS) entry which is preliminary data.</text>
</comment>
<evidence type="ECO:0000313" key="2">
    <source>
        <dbReference type="Proteomes" id="UP001162972"/>
    </source>
</evidence>
<keyword evidence="2" id="KW-1185">Reference proteome</keyword>
<dbReference type="AlphaFoldDB" id="A0AAD6JYF5"/>
<sequence>MSCHLKENSKLGLIITEKIQIMGVSEAGKVCKNHPYLDQKQGVCAACLQGEINATDLFQHFTVSSGCTSFIVFFSRRSLLFCCLFKPRISPPPSPEHFG</sequence>
<gene>
    <name evidence="1" type="ORF">OIU84_006448</name>
</gene>
<organism evidence="1 2">
    <name type="scientific">Salix udensis</name>
    <dbReference type="NCBI Taxonomy" id="889485"/>
    <lineage>
        <taxon>Eukaryota</taxon>
        <taxon>Viridiplantae</taxon>
        <taxon>Streptophyta</taxon>
        <taxon>Embryophyta</taxon>
        <taxon>Tracheophyta</taxon>
        <taxon>Spermatophyta</taxon>
        <taxon>Magnoliopsida</taxon>
        <taxon>eudicotyledons</taxon>
        <taxon>Gunneridae</taxon>
        <taxon>Pentapetalae</taxon>
        <taxon>rosids</taxon>
        <taxon>fabids</taxon>
        <taxon>Malpighiales</taxon>
        <taxon>Salicaceae</taxon>
        <taxon>Saliceae</taxon>
        <taxon>Salix</taxon>
    </lineage>
</organism>
<protein>
    <submittedName>
        <fullName evidence="1">Uncharacterized protein</fullName>
    </submittedName>
</protein>
<reference evidence="1 2" key="1">
    <citation type="journal article" date="2023" name="Int. J. Mol. Sci.">
        <title>De Novo Assembly and Annotation of 11 Diverse Shrub Willow (Salix) Genomes Reveals Novel Gene Organization in Sex-Linked Regions.</title>
        <authorList>
            <person name="Hyden B."/>
            <person name="Feng K."/>
            <person name="Yates T.B."/>
            <person name="Jawdy S."/>
            <person name="Cereghino C."/>
            <person name="Smart L.B."/>
            <person name="Muchero W."/>
        </authorList>
    </citation>
    <scope>NUCLEOTIDE SEQUENCE [LARGE SCALE GENOMIC DNA]</scope>
    <source>
        <tissue evidence="1">Shoot tip</tissue>
    </source>
</reference>
<accession>A0AAD6JYF5</accession>